<reference evidence="7" key="3">
    <citation type="submission" date="2025-08" db="UniProtKB">
        <authorList>
            <consortium name="RefSeq"/>
        </authorList>
    </citation>
    <scope>IDENTIFICATION</scope>
    <source>
        <strain evidence="7">17A/GY</strain>
        <tissue evidence="7">Liver</tissue>
    </source>
</reference>
<dbReference type="CDD" id="cd05774">
    <property type="entry name" value="IgV_CEACAM_D1"/>
    <property type="match status" value="5"/>
</dbReference>
<dbReference type="PROSITE" id="PS50835">
    <property type="entry name" value="IG_LIKE"/>
    <property type="match status" value="2"/>
</dbReference>
<reference evidence="6" key="1">
    <citation type="journal article" date="2018" name="Biotechnol. Bioeng.">
        <title>A reference genome of the Chinese hamster based on a hybrid assembly strategy.</title>
        <authorList>
            <person name="Rupp O."/>
            <person name="MacDonald M.L."/>
            <person name="Li S."/>
            <person name="Dhiman H."/>
            <person name="Polson S."/>
            <person name="Griep S."/>
            <person name="Heffner K."/>
            <person name="Hernandez I."/>
            <person name="Brinkrolf K."/>
            <person name="Jadhav V."/>
            <person name="Samoudi M."/>
            <person name="Hao H."/>
            <person name="Kingham B."/>
            <person name="Goesmann A."/>
            <person name="Betenbaugh M.J."/>
            <person name="Lewis N.E."/>
            <person name="Borth N."/>
            <person name="Lee K.H."/>
        </authorList>
    </citation>
    <scope>NUCLEOTIDE SEQUENCE [LARGE SCALE GENOMIC DNA]</scope>
    <source>
        <strain evidence="6">17A/GY</strain>
    </source>
</reference>
<dbReference type="GO" id="GO:1990782">
    <property type="term" value="F:protein tyrosine kinase binding"/>
    <property type="evidence" value="ECO:0007669"/>
    <property type="project" value="TreeGrafter"/>
</dbReference>
<dbReference type="OrthoDB" id="6353782at2759"/>
<dbReference type="AlphaFoldDB" id="A0A9J7JYB4"/>
<dbReference type="InterPro" id="IPR050831">
    <property type="entry name" value="CEA_cell_adhesion"/>
</dbReference>
<dbReference type="InterPro" id="IPR036179">
    <property type="entry name" value="Ig-like_dom_sf"/>
</dbReference>
<name>A0A9J7JYB4_CRIGR</name>
<organism evidence="6 7">
    <name type="scientific">Cricetulus griseus</name>
    <name type="common">Chinese hamster</name>
    <name type="synonym">Cricetulus barabensis griseus</name>
    <dbReference type="NCBI Taxonomy" id="10029"/>
    <lineage>
        <taxon>Eukaryota</taxon>
        <taxon>Metazoa</taxon>
        <taxon>Chordata</taxon>
        <taxon>Craniata</taxon>
        <taxon>Vertebrata</taxon>
        <taxon>Euteleostomi</taxon>
        <taxon>Mammalia</taxon>
        <taxon>Eutheria</taxon>
        <taxon>Euarchontoglires</taxon>
        <taxon>Glires</taxon>
        <taxon>Rodentia</taxon>
        <taxon>Myomorpha</taxon>
        <taxon>Muroidea</taxon>
        <taxon>Cricetidae</taxon>
        <taxon>Cricetinae</taxon>
        <taxon>Cricetulus</taxon>
    </lineage>
</organism>
<dbReference type="Proteomes" id="UP001108280">
    <property type="component" value="Chromosome 9"/>
</dbReference>
<evidence type="ECO:0000259" key="5">
    <source>
        <dbReference type="PROSITE" id="PS50835"/>
    </source>
</evidence>
<dbReference type="GO" id="GO:0009986">
    <property type="term" value="C:cell surface"/>
    <property type="evidence" value="ECO:0007669"/>
    <property type="project" value="TreeGrafter"/>
</dbReference>
<evidence type="ECO:0000256" key="1">
    <source>
        <dbReference type="ARBA" id="ARBA00022729"/>
    </source>
</evidence>
<keyword evidence="3" id="KW-0393">Immunoglobulin domain</keyword>
<dbReference type="PANTHER" id="PTHR44427">
    <property type="entry name" value="CARCINOEMBRYONIC ANTIGEN-RELATED CELL ADHESION MOLECULE 19"/>
    <property type="match status" value="1"/>
</dbReference>
<protein>
    <submittedName>
        <fullName evidence="7">Carcinoembryonic antigen-related cell adhesion molecule 3-like isoform X2</fullName>
    </submittedName>
</protein>
<evidence type="ECO:0000256" key="2">
    <source>
        <dbReference type="ARBA" id="ARBA00023180"/>
    </source>
</evidence>
<reference evidence="6" key="2">
    <citation type="journal article" date="2020" name="Biotechnol. Bioeng.">
        <title>Chromosome-scale scaffolds for the Chinese hamster reference genome assembly to facilitate the study of the CHO epigenome.</title>
        <authorList>
            <person name="Hilliard W."/>
            <person name="MacDonald M."/>
            <person name="Lee K.H."/>
        </authorList>
    </citation>
    <scope>NUCLEOTIDE SEQUENCE [LARGE SCALE GENOMIC DNA]</scope>
    <source>
        <strain evidence="6">17A/GY</strain>
    </source>
</reference>
<comment type="similarity">
    <text evidence="4">Belongs to the immunoglobulin superfamily. CEA family.</text>
</comment>
<dbReference type="FunFam" id="2.60.40.10:FF:000244">
    <property type="entry name" value="carcinoembryonic antigen-related cell adhesion molecule 16"/>
    <property type="match status" value="1"/>
</dbReference>
<dbReference type="InterPro" id="IPR013106">
    <property type="entry name" value="Ig_V-set"/>
</dbReference>
<dbReference type="FunFam" id="2.60.40.10:FF:000340">
    <property type="entry name" value="Carcinoembryonic antigen-related cell adhesion molecule 1"/>
    <property type="match status" value="1"/>
</dbReference>
<dbReference type="Pfam" id="PF07686">
    <property type="entry name" value="V-set"/>
    <property type="match status" value="7"/>
</dbReference>
<dbReference type="RefSeq" id="XP_027287152.1">
    <property type="nucleotide sequence ID" value="XM_027431351.1"/>
</dbReference>
<dbReference type="SMART" id="SM00408">
    <property type="entry name" value="IGc2"/>
    <property type="match status" value="3"/>
</dbReference>
<evidence type="ECO:0000256" key="4">
    <source>
        <dbReference type="ARBA" id="ARBA00038222"/>
    </source>
</evidence>
<dbReference type="InterPro" id="IPR013783">
    <property type="entry name" value="Ig-like_fold"/>
</dbReference>
<evidence type="ECO:0000256" key="3">
    <source>
        <dbReference type="ARBA" id="ARBA00023319"/>
    </source>
</evidence>
<dbReference type="Gene3D" id="2.60.40.10">
    <property type="entry name" value="Immunoglobulins"/>
    <property type="match status" value="10"/>
</dbReference>
<feature type="domain" description="Ig-like" evidence="5">
    <location>
        <begin position="1076"/>
        <end position="1158"/>
    </location>
</feature>
<evidence type="ECO:0000313" key="6">
    <source>
        <dbReference type="Proteomes" id="UP001108280"/>
    </source>
</evidence>
<dbReference type="SMART" id="SM00409">
    <property type="entry name" value="IG"/>
    <property type="match status" value="9"/>
</dbReference>
<dbReference type="GeneID" id="100772681"/>
<dbReference type="GO" id="GO:0007165">
    <property type="term" value="P:signal transduction"/>
    <property type="evidence" value="ECO:0007669"/>
    <property type="project" value="TreeGrafter"/>
</dbReference>
<keyword evidence="1" id="KW-0732">Signal</keyword>
<dbReference type="Pfam" id="PF07679">
    <property type="entry name" value="I-set"/>
    <property type="match status" value="1"/>
</dbReference>
<dbReference type="PANTHER" id="PTHR44427:SF1">
    <property type="entry name" value="CARCINOEMBRYONIC ANTIGEN-RELATED CELL ADHESION MOLECULE 1"/>
    <property type="match status" value="1"/>
</dbReference>
<evidence type="ECO:0000313" key="7">
    <source>
        <dbReference type="RefSeq" id="XP_027287152.1"/>
    </source>
</evidence>
<keyword evidence="6" id="KW-1185">Reference proteome</keyword>
<dbReference type="InterPro" id="IPR003598">
    <property type="entry name" value="Ig_sub2"/>
</dbReference>
<dbReference type="InterPro" id="IPR007110">
    <property type="entry name" value="Ig-like_dom"/>
</dbReference>
<sequence length="1160" mass="131704">MEESSVRLCKGRTPGQGLLIIASLLSFWHMSTTAHVTTELVPPHVAEGENVLLAVHGPPKNLRAYAWFKGLPNTTRGIAVYTLHNNLSAPGPLHSGRETVYHNGSLLLENVTQKDTGIYTLQTYNTHGEILSTTSRYLRVHAFLWNCEFLATSPKLTIESVPPIVAEGRSVLLLVHNPPENIAGFVWFKGTTTIDNFVVSQYTLYKKLTVWGPAYGGRETLYSDGSLLLHSVTVKDSGLYILRILWTDMRSQDAQVQLQVDTSLSPFCNLLNSSQFTIQPVPRYAAEGEDVLFQVHSLPEDLQSFSWYKLEDKNLFHKIVEYSRAMDSISWEPTHRGRGMVYKNGSLMLQGITEKDAGMYTLSILNKYFKVERAYVEVYVKKNVTQPFVRISDTMVAGHRSVTFTCISPDTDISIRWIFNKQNLEITERMTLSPTKCGLRINPVRIEDTGDYQSSLLSLWHLPTTEQFPSDSVPALVAEGDNVLLPVRSLPAKIKSITWYKEIRNETKEIAVYTLRNNLNKPGPAHSGRETIYRNGTLLIEKVNTKDTGFYTLRTRNRHGKIVSTSVKYLDVIPLLWKCGRLATSPKATIELVPPSVAEGRSVLFLVRNPPELTTSYIWFKGKIDLKNLVGIQNVRDRKPTLWGPAYRGRQIMNNDGSLLIQRVTRKDSGLYTLRFLRTDAKTDDVQVQLHVDSLKEEQQCLPAVLELRIFSSEGGQQVKRVMEGSSVLLCKWCAPWQGLLLTAYLLSFWHLPTVAQVATELTPPLVAEGDNVLVLVHNLPENLLALAWFKGLTDKKKGIAIYGFHKNLSATGPGHSDRETIYRNGSLLFEKLTKKDTGFYTLRTYNRLGKIVSTTSIYLHVHAFLWNCGRFTTSAQPTIELEPPSVAEGGSVLLRIHNLPENLQSFVWFRGISVFWEHEIARYIIDSKSRITGPAHSGREMLNSDGSLVLHNVTRNDTGLYTLRIQGTDKKSEETHVQLRVDIHNLPEDFQAFTWYRAVYRVPYYEIVEYSRILNTLTWGDQYSARETVFFNGSLLLRDITEQDAGMYTLEILKSDFKMEKVYVQFHVNKHVAQPFVRITNSVVSSHRCVIFTCVSPDTDVSIRWFFNNKNLQLSRRMTLSPTKCGLRICPVRMENFGEYKCEVFNRVSVKTSLPVTFH</sequence>
<dbReference type="InterPro" id="IPR003599">
    <property type="entry name" value="Ig_sub"/>
</dbReference>
<dbReference type="KEGG" id="cge:100772681"/>
<feature type="domain" description="Ig-like" evidence="5">
    <location>
        <begin position="387"/>
        <end position="452"/>
    </location>
</feature>
<accession>A0A9J7JYB4</accession>
<dbReference type="InterPro" id="IPR013098">
    <property type="entry name" value="Ig_I-set"/>
</dbReference>
<dbReference type="GO" id="GO:0005886">
    <property type="term" value="C:plasma membrane"/>
    <property type="evidence" value="ECO:0007669"/>
    <property type="project" value="TreeGrafter"/>
</dbReference>
<gene>
    <name evidence="7" type="primary">LOC100772681</name>
</gene>
<dbReference type="SUPFAM" id="SSF48726">
    <property type="entry name" value="Immunoglobulin"/>
    <property type="match status" value="10"/>
</dbReference>
<dbReference type="GO" id="GO:0002682">
    <property type="term" value="P:regulation of immune system process"/>
    <property type="evidence" value="ECO:0007669"/>
    <property type="project" value="TreeGrafter"/>
</dbReference>
<keyword evidence="2" id="KW-0325">Glycoprotein</keyword>
<proteinExistence type="inferred from homology"/>